<dbReference type="EMBL" id="CP115174">
    <property type="protein sequence ID" value="WBO23976.1"/>
    <property type="molecule type" value="Genomic_DNA"/>
</dbReference>
<evidence type="ECO:0000313" key="2">
    <source>
        <dbReference type="Proteomes" id="UP001210865"/>
    </source>
</evidence>
<accession>A0ABY7NX52</accession>
<dbReference type="Proteomes" id="UP001210865">
    <property type="component" value="Chromosome"/>
</dbReference>
<name>A0ABY7NX52_9SPHN</name>
<keyword evidence="2" id="KW-1185">Reference proteome</keyword>
<reference evidence="1 2" key="1">
    <citation type="submission" date="2022-12" db="EMBL/GenBank/DDBJ databases">
        <title>Sphingomonas abieness sp. nov., an endophytic bacterium isolated from Abies koreana.</title>
        <authorList>
            <person name="Jiang L."/>
            <person name="Lee J."/>
        </authorList>
    </citation>
    <scope>NUCLEOTIDE SEQUENCE [LARGE SCALE GENOMIC DNA]</scope>
    <source>
        <strain evidence="2">PAMB 00755</strain>
    </source>
</reference>
<evidence type="ECO:0000313" key="1">
    <source>
        <dbReference type="EMBL" id="WBO23976.1"/>
    </source>
</evidence>
<gene>
    <name evidence="1" type="ORF">PBT88_07655</name>
</gene>
<organism evidence="1 2">
    <name type="scientific">Sphingomonas abietis</name>
    <dbReference type="NCBI Taxonomy" id="3012344"/>
    <lineage>
        <taxon>Bacteria</taxon>
        <taxon>Pseudomonadati</taxon>
        <taxon>Pseudomonadota</taxon>
        <taxon>Alphaproteobacteria</taxon>
        <taxon>Sphingomonadales</taxon>
        <taxon>Sphingomonadaceae</taxon>
        <taxon>Sphingomonas</taxon>
    </lineage>
</organism>
<dbReference type="RefSeq" id="WP_270078605.1">
    <property type="nucleotide sequence ID" value="NZ_CP115174.1"/>
</dbReference>
<proteinExistence type="predicted"/>
<protein>
    <submittedName>
        <fullName evidence="1">Uncharacterized protein</fullName>
    </submittedName>
</protein>
<sequence length="102" mass="12150">MDVDMKIKWRMIPLFRSTIPFEPVVWTYGDCCAALSRFWANTVRDIIKFFFVLRDPYVPFCIAQRRAEAVWSAKRFIYRRSENFYDEGARAVADQVKSICHD</sequence>